<organism evidence="4 5">
    <name type="scientific">Litorilinea aerophila</name>
    <dbReference type="NCBI Taxonomy" id="1204385"/>
    <lineage>
        <taxon>Bacteria</taxon>
        <taxon>Bacillati</taxon>
        <taxon>Chloroflexota</taxon>
        <taxon>Caldilineae</taxon>
        <taxon>Caldilineales</taxon>
        <taxon>Caldilineaceae</taxon>
        <taxon>Litorilinea</taxon>
    </lineage>
</organism>
<evidence type="ECO:0000256" key="1">
    <source>
        <dbReference type="SAM" id="MobiDB-lite"/>
    </source>
</evidence>
<dbReference type="InterPro" id="IPR006949">
    <property type="entry name" value="Barrel_Baseplate_J-like"/>
</dbReference>
<evidence type="ECO:0000256" key="2">
    <source>
        <dbReference type="SAM" id="Phobius"/>
    </source>
</evidence>
<sequence length="529" mass="58295">MTDIIRIPPGARLEALRRQLAQVQSDRVVLEVPEGWTELDNAARMRLLQRQAQIQRLDLGLLTRDEQTRKVAQQLGIPVFQRLEDVTRRPWRMQPPVPVVDPQRPEAGLPEPPPWRRAEIVQRTARPTLHQARRQRIRSEVAYRRPLPWWLPILGYVAMGSLLVAVLAFFGLYVLPAATITMVPGRENLEVVLRLTADPNLDEPDLEANLLPARLVETTLELHGSIPTTGSQQKPTDRATGVVIFSNLGTAPVNIPEGTIVSTSTGAPVSFRTTASAELPGGVGARVSVPIEALEPGIQGNVRANTINTVSGALRFRVRVINPDGTFGGGSRLVPVVSQQDRENLLAMLEEQAQAEAYPRLQQELQENEWLPPESVQIYTVAQVFDQFNDAEATELGLDLRVLVQGVALDQSVMSQAVLAALQRAIPERGKLVADSVVTQRQEGAQVIGQSVQFTMTARAEYVVPIDPAEVKSTVAGLSPAEAQAALMSRWLLARPPDIYQDPDWLATLPSFPSRIQVRVEYDESVATQ</sequence>
<protein>
    <recommendedName>
        <fullName evidence="3">Baseplate protein J-like barrel domain-containing protein</fullName>
    </recommendedName>
</protein>
<feature type="domain" description="Baseplate protein J-like barrel" evidence="3">
    <location>
        <begin position="243"/>
        <end position="329"/>
    </location>
</feature>
<comment type="caution">
    <text evidence="4">The sequence shown here is derived from an EMBL/GenBank/DDBJ whole genome shotgun (WGS) entry which is preliminary data.</text>
</comment>
<keyword evidence="2" id="KW-0472">Membrane</keyword>
<evidence type="ECO:0000313" key="4">
    <source>
        <dbReference type="EMBL" id="TQE96606.1"/>
    </source>
</evidence>
<accession>A0A540VIK4</accession>
<dbReference type="Proteomes" id="UP000317371">
    <property type="component" value="Unassembled WGS sequence"/>
</dbReference>
<gene>
    <name evidence="4" type="ORF">FKZ61_06855</name>
</gene>
<keyword evidence="2" id="KW-0812">Transmembrane</keyword>
<feature type="transmembrane region" description="Helical" evidence="2">
    <location>
        <begin position="153"/>
        <end position="175"/>
    </location>
</feature>
<feature type="region of interest" description="Disordered" evidence="1">
    <location>
        <begin position="94"/>
        <end position="114"/>
    </location>
</feature>
<dbReference type="RefSeq" id="WP_141609348.1">
    <property type="nucleotide sequence ID" value="NZ_VIGC02000007.1"/>
</dbReference>
<keyword evidence="2" id="KW-1133">Transmembrane helix</keyword>
<dbReference type="InParanoid" id="A0A540VIK4"/>
<name>A0A540VIK4_9CHLR</name>
<evidence type="ECO:0000259" key="3">
    <source>
        <dbReference type="Pfam" id="PF04865"/>
    </source>
</evidence>
<reference evidence="4 5" key="1">
    <citation type="submission" date="2019-06" db="EMBL/GenBank/DDBJ databases">
        <title>Genome sequence of Litorilinea aerophila BAA-2444.</title>
        <authorList>
            <person name="Maclea K.S."/>
            <person name="Maurais E.G."/>
            <person name="Iannazzi L.C."/>
        </authorList>
    </citation>
    <scope>NUCLEOTIDE SEQUENCE [LARGE SCALE GENOMIC DNA]</scope>
    <source>
        <strain evidence="4 5">ATCC BAA-2444</strain>
    </source>
</reference>
<dbReference type="OrthoDB" id="150151at2"/>
<proteinExistence type="predicted"/>
<keyword evidence="5" id="KW-1185">Reference proteome</keyword>
<evidence type="ECO:0000313" key="5">
    <source>
        <dbReference type="Proteomes" id="UP000317371"/>
    </source>
</evidence>
<dbReference type="EMBL" id="VIGC01000007">
    <property type="protein sequence ID" value="TQE96606.1"/>
    <property type="molecule type" value="Genomic_DNA"/>
</dbReference>
<dbReference type="AlphaFoldDB" id="A0A540VIK4"/>
<dbReference type="Pfam" id="PF04865">
    <property type="entry name" value="Baseplate_J"/>
    <property type="match status" value="1"/>
</dbReference>